<dbReference type="Proteomes" id="UP001054837">
    <property type="component" value="Unassembled WGS sequence"/>
</dbReference>
<dbReference type="AlphaFoldDB" id="A0AAV4VRG6"/>
<evidence type="ECO:0000313" key="1">
    <source>
        <dbReference type="EMBL" id="GIY72867.1"/>
    </source>
</evidence>
<evidence type="ECO:0000313" key="2">
    <source>
        <dbReference type="Proteomes" id="UP001054837"/>
    </source>
</evidence>
<comment type="caution">
    <text evidence="1">The sequence shown here is derived from an EMBL/GenBank/DDBJ whole genome shotgun (WGS) entry which is preliminary data.</text>
</comment>
<proteinExistence type="predicted"/>
<keyword evidence="2" id="KW-1185">Reference proteome</keyword>
<reference evidence="1 2" key="1">
    <citation type="submission" date="2021-06" db="EMBL/GenBank/DDBJ databases">
        <title>Caerostris darwini draft genome.</title>
        <authorList>
            <person name="Kono N."/>
            <person name="Arakawa K."/>
        </authorList>
    </citation>
    <scope>NUCLEOTIDE SEQUENCE [LARGE SCALE GENOMIC DNA]</scope>
</reference>
<dbReference type="EMBL" id="BPLQ01013528">
    <property type="protein sequence ID" value="GIY72867.1"/>
    <property type="molecule type" value="Genomic_DNA"/>
</dbReference>
<protein>
    <submittedName>
        <fullName evidence="1">Uncharacterized protein</fullName>
    </submittedName>
</protein>
<sequence>MREIDVSKHVLMVLVKKYGKISWLESGANDPFEAWSDLSRNAHHAFRRAIFCQTYKQGVYHCHIFSFEVNIGGALTAEAKTTPGNDEADERELHLSSIVAGVTAAAAFSCSSFELTLMEV</sequence>
<organism evidence="1 2">
    <name type="scientific">Caerostris darwini</name>
    <dbReference type="NCBI Taxonomy" id="1538125"/>
    <lineage>
        <taxon>Eukaryota</taxon>
        <taxon>Metazoa</taxon>
        <taxon>Ecdysozoa</taxon>
        <taxon>Arthropoda</taxon>
        <taxon>Chelicerata</taxon>
        <taxon>Arachnida</taxon>
        <taxon>Araneae</taxon>
        <taxon>Araneomorphae</taxon>
        <taxon>Entelegynae</taxon>
        <taxon>Araneoidea</taxon>
        <taxon>Araneidae</taxon>
        <taxon>Caerostris</taxon>
    </lineage>
</organism>
<name>A0AAV4VRG6_9ARAC</name>
<accession>A0AAV4VRG6</accession>
<gene>
    <name evidence="1" type="ORF">CDAR_305891</name>
</gene>